<dbReference type="Proteomes" id="UP000717996">
    <property type="component" value="Unassembled WGS sequence"/>
</dbReference>
<dbReference type="EMBL" id="JAANIT010003677">
    <property type="protein sequence ID" value="KAG1533715.1"/>
    <property type="molecule type" value="Genomic_DNA"/>
</dbReference>
<gene>
    <name evidence="2" type="ORF">G6F51_012473</name>
</gene>
<protein>
    <submittedName>
        <fullName evidence="2">Uncharacterized protein</fullName>
    </submittedName>
</protein>
<dbReference type="AlphaFoldDB" id="A0A9P6XVX3"/>
<reference evidence="2" key="1">
    <citation type="journal article" date="2020" name="Microb. Genom.">
        <title>Genetic diversity of clinical and environmental Mucorales isolates obtained from an investigation of mucormycosis cases among solid organ transplant recipients.</title>
        <authorList>
            <person name="Nguyen M.H."/>
            <person name="Kaul D."/>
            <person name="Muto C."/>
            <person name="Cheng S.J."/>
            <person name="Richter R.A."/>
            <person name="Bruno V.M."/>
            <person name="Liu G."/>
            <person name="Beyhan S."/>
            <person name="Sundermann A.J."/>
            <person name="Mounaud S."/>
            <person name="Pasculle A.W."/>
            <person name="Nierman W.C."/>
            <person name="Driscoll E."/>
            <person name="Cumbie R."/>
            <person name="Clancy C.J."/>
            <person name="Dupont C.L."/>
        </authorList>
    </citation>
    <scope>NUCLEOTIDE SEQUENCE</scope>
    <source>
        <strain evidence="2">GL16</strain>
    </source>
</reference>
<feature type="compositionally biased region" description="Polar residues" evidence="1">
    <location>
        <begin position="38"/>
        <end position="60"/>
    </location>
</feature>
<evidence type="ECO:0000313" key="2">
    <source>
        <dbReference type="EMBL" id="KAG1533715.1"/>
    </source>
</evidence>
<name>A0A9P6XVX3_RHIOR</name>
<accession>A0A9P6XVX3</accession>
<proteinExistence type="predicted"/>
<comment type="caution">
    <text evidence="2">The sequence shown here is derived from an EMBL/GenBank/DDBJ whole genome shotgun (WGS) entry which is preliminary data.</text>
</comment>
<feature type="region of interest" description="Disordered" evidence="1">
    <location>
        <begin position="31"/>
        <end position="78"/>
    </location>
</feature>
<evidence type="ECO:0000256" key="1">
    <source>
        <dbReference type="SAM" id="MobiDB-lite"/>
    </source>
</evidence>
<sequence length="78" mass="8626">MIRHSDFLKPSACDFQQEGLCSIALLPLHTQGLHGPSRQDSTAMDSMRTLSASKEVQQGTDPIRDRLAGPDEDDRIEC</sequence>
<organism evidence="2 3">
    <name type="scientific">Rhizopus oryzae</name>
    <name type="common">Mucormycosis agent</name>
    <name type="synonym">Rhizopus arrhizus var. delemar</name>
    <dbReference type="NCBI Taxonomy" id="64495"/>
    <lineage>
        <taxon>Eukaryota</taxon>
        <taxon>Fungi</taxon>
        <taxon>Fungi incertae sedis</taxon>
        <taxon>Mucoromycota</taxon>
        <taxon>Mucoromycotina</taxon>
        <taxon>Mucoromycetes</taxon>
        <taxon>Mucorales</taxon>
        <taxon>Mucorineae</taxon>
        <taxon>Rhizopodaceae</taxon>
        <taxon>Rhizopus</taxon>
    </lineage>
</organism>
<evidence type="ECO:0000313" key="3">
    <source>
        <dbReference type="Proteomes" id="UP000717996"/>
    </source>
</evidence>